<dbReference type="Pfam" id="PF00486">
    <property type="entry name" value="Trans_reg_C"/>
    <property type="match status" value="1"/>
</dbReference>
<feature type="modified residue" description="4-aspartylphosphate" evidence="2">
    <location>
        <position position="57"/>
    </location>
</feature>
<protein>
    <submittedName>
        <fullName evidence="6">Response regulator</fullName>
    </submittedName>
</protein>
<name>A0ABN1DMS2_9GAMM</name>
<feature type="domain" description="OmpR/PhoB-type" evidence="5">
    <location>
        <begin position="132"/>
        <end position="231"/>
    </location>
</feature>
<dbReference type="PROSITE" id="PS50110">
    <property type="entry name" value="RESPONSE_REGULATORY"/>
    <property type="match status" value="1"/>
</dbReference>
<dbReference type="SMART" id="SM00862">
    <property type="entry name" value="Trans_reg_C"/>
    <property type="match status" value="1"/>
</dbReference>
<proteinExistence type="predicted"/>
<comment type="caution">
    <text evidence="6">The sequence shown here is derived from an EMBL/GenBank/DDBJ whole genome shotgun (WGS) entry which is preliminary data.</text>
</comment>
<dbReference type="PROSITE" id="PS51755">
    <property type="entry name" value="OMPR_PHOB"/>
    <property type="match status" value="1"/>
</dbReference>
<dbReference type="InterPro" id="IPR011006">
    <property type="entry name" value="CheY-like_superfamily"/>
</dbReference>
<evidence type="ECO:0000256" key="1">
    <source>
        <dbReference type="ARBA" id="ARBA00023125"/>
    </source>
</evidence>
<reference evidence="6 7" key="1">
    <citation type="journal article" date="2019" name="Int. J. Syst. Evol. Microbiol.">
        <title>The Global Catalogue of Microorganisms (GCM) 10K type strain sequencing project: providing services to taxonomists for standard genome sequencing and annotation.</title>
        <authorList>
            <consortium name="The Broad Institute Genomics Platform"/>
            <consortium name="The Broad Institute Genome Sequencing Center for Infectious Disease"/>
            <person name="Wu L."/>
            <person name="Ma J."/>
        </authorList>
    </citation>
    <scope>NUCLEOTIDE SEQUENCE [LARGE SCALE GENOMIC DNA]</scope>
    <source>
        <strain evidence="6 7">JCM 14331</strain>
    </source>
</reference>
<feature type="domain" description="Response regulatory" evidence="4">
    <location>
        <begin position="8"/>
        <end position="121"/>
    </location>
</feature>
<keyword evidence="7" id="KW-1185">Reference proteome</keyword>
<evidence type="ECO:0000256" key="2">
    <source>
        <dbReference type="PROSITE-ProRule" id="PRU00169"/>
    </source>
</evidence>
<evidence type="ECO:0000313" key="7">
    <source>
        <dbReference type="Proteomes" id="UP001501169"/>
    </source>
</evidence>
<dbReference type="Proteomes" id="UP001501169">
    <property type="component" value="Unassembled WGS sequence"/>
</dbReference>
<dbReference type="Gene3D" id="6.10.250.690">
    <property type="match status" value="1"/>
</dbReference>
<dbReference type="InterPro" id="IPR016032">
    <property type="entry name" value="Sig_transdc_resp-reg_C-effctor"/>
</dbReference>
<evidence type="ECO:0000313" key="6">
    <source>
        <dbReference type="EMBL" id="GAA0547524.1"/>
    </source>
</evidence>
<dbReference type="Gene3D" id="1.10.10.10">
    <property type="entry name" value="Winged helix-like DNA-binding domain superfamily/Winged helix DNA-binding domain"/>
    <property type="match status" value="1"/>
</dbReference>
<gene>
    <name evidence="6" type="ORF">GCM10009098_13880</name>
</gene>
<dbReference type="PANTHER" id="PTHR48111:SF47">
    <property type="entry name" value="TRANSCRIPTIONAL REGULATORY PROTEIN RSTA"/>
    <property type="match status" value="1"/>
</dbReference>
<dbReference type="InterPro" id="IPR001789">
    <property type="entry name" value="Sig_transdc_resp-reg_receiver"/>
</dbReference>
<dbReference type="SMART" id="SM00448">
    <property type="entry name" value="REC"/>
    <property type="match status" value="1"/>
</dbReference>
<dbReference type="InterPro" id="IPR001867">
    <property type="entry name" value="OmpR/PhoB-type_DNA-bd"/>
</dbReference>
<evidence type="ECO:0000259" key="4">
    <source>
        <dbReference type="PROSITE" id="PS50110"/>
    </source>
</evidence>
<dbReference type="PANTHER" id="PTHR48111">
    <property type="entry name" value="REGULATOR OF RPOS"/>
    <property type="match status" value="1"/>
</dbReference>
<dbReference type="SUPFAM" id="SSF46894">
    <property type="entry name" value="C-terminal effector domain of the bipartite response regulators"/>
    <property type="match status" value="1"/>
</dbReference>
<dbReference type="InterPro" id="IPR036388">
    <property type="entry name" value="WH-like_DNA-bd_sf"/>
</dbReference>
<evidence type="ECO:0000256" key="3">
    <source>
        <dbReference type="PROSITE-ProRule" id="PRU01091"/>
    </source>
</evidence>
<dbReference type="EMBL" id="BAAAEO010000002">
    <property type="protein sequence ID" value="GAA0547524.1"/>
    <property type="molecule type" value="Genomic_DNA"/>
</dbReference>
<sequence>MEHILMAKILLVEDDIRLASLVQTFLTQHGFTVQLQSQGDAVAEHCRQFQPDLIVLDLMLPGLDGFGVCRQIRPWFKGPVLMLTAKQSDIDQVLGLELGADDYVVKPVEPRVLVARINALLRRTQIISKAEQQELQFNRLLLKQRSREAWYDNERVELTSYEFDLLWMLAKHAGQTVKREAIHQQIIGREYDGLDRTVDVRISHLRRKLGDNAETPFRIKTVWGKGYLFVADAWQ</sequence>
<evidence type="ECO:0000259" key="5">
    <source>
        <dbReference type="PROSITE" id="PS51755"/>
    </source>
</evidence>
<dbReference type="SUPFAM" id="SSF52172">
    <property type="entry name" value="CheY-like"/>
    <property type="match status" value="1"/>
</dbReference>
<dbReference type="Pfam" id="PF00072">
    <property type="entry name" value="Response_reg"/>
    <property type="match status" value="1"/>
</dbReference>
<dbReference type="CDD" id="cd00383">
    <property type="entry name" value="trans_reg_C"/>
    <property type="match status" value="1"/>
</dbReference>
<keyword evidence="2" id="KW-0597">Phosphoprotein</keyword>
<feature type="DNA-binding region" description="OmpR/PhoB-type" evidence="3">
    <location>
        <begin position="132"/>
        <end position="231"/>
    </location>
</feature>
<accession>A0ABN1DMS2</accession>
<keyword evidence="1 3" id="KW-0238">DNA-binding</keyword>
<dbReference type="InterPro" id="IPR039420">
    <property type="entry name" value="WalR-like"/>
</dbReference>
<organism evidence="6 7">
    <name type="scientific">Rheinheimera aquimaris</name>
    <dbReference type="NCBI Taxonomy" id="412437"/>
    <lineage>
        <taxon>Bacteria</taxon>
        <taxon>Pseudomonadati</taxon>
        <taxon>Pseudomonadota</taxon>
        <taxon>Gammaproteobacteria</taxon>
        <taxon>Chromatiales</taxon>
        <taxon>Chromatiaceae</taxon>
        <taxon>Rheinheimera</taxon>
    </lineage>
</organism>
<dbReference type="Gene3D" id="3.40.50.2300">
    <property type="match status" value="1"/>
</dbReference>